<sequence>MTAVLGVNCFSHDTSACLLVDGAVVAIGEQERFNRDAHTKAFPDAAIEFCLRQAGLSARDLTAVAFAHDPRIDFMRGAADAVARVAPKRLGAQAYTDVRLVSRERRFRRRWGYGGQIVHVGHHDAHAASAFFSSPFDQAAVLTLDRGGDFLSTTMQLGQGNRLRRLKEVRNPHSLGELYSAFTWLLGFRPNADEGKVMGLSSYGRDTYVEDFRDLVRLLDDGRFRVDLKWFGYQRERGWFSRSGDERFGPRRAPESDISARHEDLAHAIQHLVEDAGVHIARSIQRATGLRRLCLAGGVALNSVMNARILAEAGFDEIFIQPAASDAGNALGAAAHVWHQGLGERRAWHMAHPFWGPSYTDEEMARALEARGLSFRKVADPEREAAARIADGKVVGWFQGRAEIGPRALGARSILADPRHPEMKDIVNARVKRREAFRPFAPSVLDERGAEYFDHYSTNPFMLLVLPVRKDKRDVIPAVTHVDGTGRLQSVTREFNPAYHRLITEFERLTGVPVVLNTSFNLRGEPIVNSPDDAVADYLRSGMEALLLGRCLVEKE</sequence>
<protein>
    <submittedName>
        <fullName evidence="4">Carbamoyltransferase</fullName>
    </submittedName>
</protein>
<evidence type="ECO:0000256" key="1">
    <source>
        <dbReference type="ARBA" id="ARBA00006129"/>
    </source>
</evidence>
<feature type="domain" description="Carbamoyltransferase" evidence="2">
    <location>
        <begin position="4"/>
        <end position="334"/>
    </location>
</feature>
<dbReference type="Gene3D" id="3.30.420.40">
    <property type="match status" value="2"/>
</dbReference>
<gene>
    <name evidence="4" type="ORF">ACFSHS_07990</name>
</gene>
<dbReference type="InterPro" id="IPR051338">
    <property type="entry name" value="NodU/CmcH_Carbamoyltrnsfr"/>
</dbReference>
<dbReference type="Gene3D" id="3.90.870.20">
    <property type="entry name" value="Carbamoyltransferase, C-terminal domain"/>
    <property type="match status" value="1"/>
</dbReference>
<comment type="caution">
    <text evidence="4">The sequence shown here is derived from an EMBL/GenBank/DDBJ whole genome shotgun (WGS) entry which is preliminary data.</text>
</comment>
<dbReference type="EMBL" id="JBHUHP010000008">
    <property type="protein sequence ID" value="MFD2091517.1"/>
    <property type="molecule type" value="Genomic_DNA"/>
</dbReference>
<dbReference type="InterPro" id="IPR038152">
    <property type="entry name" value="Carbam_trans_C_sf"/>
</dbReference>
<dbReference type="InterPro" id="IPR003696">
    <property type="entry name" value="Carbtransf_dom"/>
</dbReference>
<evidence type="ECO:0000259" key="3">
    <source>
        <dbReference type="Pfam" id="PF16861"/>
    </source>
</evidence>
<dbReference type="CDD" id="cd24098">
    <property type="entry name" value="ASKHA_NBD_TobZ_N"/>
    <property type="match status" value="1"/>
</dbReference>
<proteinExistence type="inferred from homology"/>
<dbReference type="PANTHER" id="PTHR34847:SF1">
    <property type="entry name" value="NODULATION PROTEIN U"/>
    <property type="match status" value="1"/>
</dbReference>
<dbReference type="Pfam" id="PF02543">
    <property type="entry name" value="Carbam_trans_N"/>
    <property type="match status" value="1"/>
</dbReference>
<dbReference type="PANTHER" id="PTHR34847">
    <property type="entry name" value="NODULATION PROTEIN U"/>
    <property type="match status" value="1"/>
</dbReference>
<dbReference type="Proteomes" id="UP001597402">
    <property type="component" value="Unassembled WGS sequence"/>
</dbReference>
<keyword evidence="5" id="KW-1185">Reference proteome</keyword>
<feature type="domain" description="Carbamoyltransferase C-terminal" evidence="3">
    <location>
        <begin position="386"/>
        <end position="555"/>
    </location>
</feature>
<evidence type="ECO:0000313" key="4">
    <source>
        <dbReference type="EMBL" id="MFD2091517.1"/>
    </source>
</evidence>
<dbReference type="Pfam" id="PF16861">
    <property type="entry name" value="Carbam_trans_C"/>
    <property type="match status" value="1"/>
</dbReference>
<evidence type="ECO:0000259" key="2">
    <source>
        <dbReference type="Pfam" id="PF02543"/>
    </source>
</evidence>
<dbReference type="InterPro" id="IPR031730">
    <property type="entry name" value="Carbam_trans_C"/>
</dbReference>
<dbReference type="RefSeq" id="WP_376873876.1">
    <property type="nucleotide sequence ID" value="NZ_JBHUHP010000008.1"/>
</dbReference>
<dbReference type="SUPFAM" id="SSF53067">
    <property type="entry name" value="Actin-like ATPase domain"/>
    <property type="match status" value="1"/>
</dbReference>
<comment type="similarity">
    <text evidence="1">Belongs to the NodU/CmcH family.</text>
</comment>
<accession>A0ABW4X885</accession>
<evidence type="ECO:0000313" key="5">
    <source>
        <dbReference type="Proteomes" id="UP001597402"/>
    </source>
</evidence>
<name>A0ABW4X885_9ACTN</name>
<reference evidence="5" key="1">
    <citation type="journal article" date="2019" name="Int. J. Syst. Evol. Microbiol.">
        <title>The Global Catalogue of Microorganisms (GCM) 10K type strain sequencing project: providing services to taxonomists for standard genome sequencing and annotation.</title>
        <authorList>
            <consortium name="The Broad Institute Genomics Platform"/>
            <consortium name="The Broad Institute Genome Sequencing Center for Infectious Disease"/>
            <person name="Wu L."/>
            <person name="Ma J."/>
        </authorList>
    </citation>
    <scope>NUCLEOTIDE SEQUENCE [LARGE SCALE GENOMIC DNA]</scope>
    <source>
        <strain evidence="5">JCM 3338</strain>
    </source>
</reference>
<organism evidence="4 5">
    <name type="scientific">Blastococcus deserti</name>
    <dbReference type="NCBI Taxonomy" id="2259033"/>
    <lineage>
        <taxon>Bacteria</taxon>
        <taxon>Bacillati</taxon>
        <taxon>Actinomycetota</taxon>
        <taxon>Actinomycetes</taxon>
        <taxon>Geodermatophilales</taxon>
        <taxon>Geodermatophilaceae</taxon>
        <taxon>Blastococcus</taxon>
    </lineage>
</organism>
<dbReference type="InterPro" id="IPR043129">
    <property type="entry name" value="ATPase_NBD"/>
</dbReference>